<dbReference type="GO" id="GO:0016020">
    <property type="term" value="C:membrane"/>
    <property type="evidence" value="ECO:0007669"/>
    <property type="project" value="TreeGrafter"/>
</dbReference>
<dbReference type="InterPro" id="IPR012464">
    <property type="entry name" value="DUF1676"/>
</dbReference>
<dbReference type="PANTHER" id="PTHR21879">
    <property type="entry name" value="FI03362P-RELATED-RELATED"/>
    <property type="match status" value="1"/>
</dbReference>
<gene>
    <name evidence="3" type="ORF">CLODIP_2_CD15044</name>
</gene>
<comment type="caution">
    <text evidence="3">The sequence shown here is derived from an EMBL/GenBank/DDBJ whole genome shotgun (WGS) entry which is preliminary data.</text>
</comment>
<dbReference type="Proteomes" id="UP000494165">
    <property type="component" value="Unassembled WGS sequence"/>
</dbReference>
<dbReference type="EMBL" id="CADEPI010000087">
    <property type="protein sequence ID" value="CAB3373577.1"/>
    <property type="molecule type" value="Genomic_DNA"/>
</dbReference>
<dbReference type="PANTHER" id="PTHR21879:SF27">
    <property type="entry name" value="OSIRIS 10A"/>
    <property type="match status" value="1"/>
</dbReference>
<feature type="signal peptide" evidence="2">
    <location>
        <begin position="1"/>
        <end position="22"/>
    </location>
</feature>
<sequence length="378" mass="41073">MLGKEFMMLVLVVLAKTGATVSTGAAEGDKKEARDGLFMDVVDRPSGTSSSASTFSSFAEDFLQCNPTSNNIFSSSEGLGQCLRRRAVTHLLSGTASSIGVSDSISLEPAASDLASGSRALPQFQYAGAETPSLTDAMRHFLGQRIMRWQLDMLYPGLVMRVGPMGVHDSGMLEFVLERLYDDTDRSLGPGKLLVKRTVLPALLGFKLKLSTLMPILLAGFFFMASKAVFFSKLAIMTGALIGLKSVLFGGSGHHHYGPYGLHPAGHSNGESFWDSFFGGFQQQHHSNPFGPVSFKSVRAAPAPVYQPMASFQQPAASFQQPEILDPANDHVPRDLDAAGQQQRTVKDVKPLVVVAQRKDKRNFAWDTDELMQKTQQH</sequence>
<evidence type="ECO:0000313" key="4">
    <source>
        <dbReference type="Proteomes" id="UP000494165"/>
    </source>
</evidence>
<keyword evidence="4" id="KW-1185">Reference proteome</keyword>
<feature type="chain" id="PRO_5035817874" evidence="2">
    <location>
        <begin position="23"/>
        <end position="378"/>
    </location>
</feature>
<keyword evidence="1" id="KW-0812">Transmembrane</keyword>
<evidence type="ECO:0000313" key="3">
    <source>
        <dbReference type="EMBL" id="CAB3373577.1"/>
    </source>
</evidence>
<protein>
    <submittedName>
        <fullName evidence="3">Uncharacterized protein</fullName>
    </submittedName>
</protein>
<dbReference type="Pfam" id="PF07898">
    <property type="entry name" value="DUF1676"/>
    <property type="match status" value="1"/>
</dbReference>
<keyword evidence="1" id="KW-0472">Membrane</keyword>
<dbReference type="AlphaFoldDB" id="A0A8S1D6S1"/>
<reference evidence="3 4" key="1">
    <citation type="submission" date="2020-04" db="EMBL/GenBank/DDBJ databases">
        <authorList>
            <person name="Alioto T."/>
            <person name="Alioto T."/>
            <person name="Gomez Garrido J."/>
        </authorList>
    </citation>
    <scope>NUCLEOTIDE SEQUENCE [LARGE SCALE GENOMIC DNA]</scope>
</reference>
<keyword evidence="2" id="KW-0732">Signal</keyword>
<keyword evidence="1" id="KW-1133">Transmembrane helix</keyword>
<feature type="transmembrane region" description="Helical" evidence="1">
    <location>
        <begin position="213"/>
        <end position="236"/>
    </location>
</feature>
<organism evidence="3 4">
    <name type="scientific">Cloeon dipterum</name>
    <dbReference type="NCBI Taxonomy" id="197152"/>
    <lineage>
        <taxon>Eukaryota</taxon>
        <taxon>Metazoa</taxon>
        <taxon>Ecdysozoa</taxon>
        <taxon>Arthropoda</taxon>
        <taxon>Hexapoda</taxon>
        <taxon>Insecta</taxon>
        <taxon>Pterygota</taxon>
        <taxon>Palaeoptera</taxon>
        <taxon>Ephemeroptera</taxon>
        <taxon>Pisciforma</taxon>
        <taxon>Baetidae</taxon>
        <taxon>Cloeon</taxon>
    </lineage>
</organism>
<dbReference type="OrthoDB" id="8197686at2759"/>
<accession>A0A8S1D6S1</accession>
<proteinExistence type="predicted"/>
<evidence type="ECO:0000256" key="1">
    <source>
        <dbReference type="SAM" id="Phobius"/>
    </source>
</evidence>
<evidence type="ECO:0000256" key="2">
    <source>
        <dbReference type="SAM" id="SignalP"/>
    </source>
</evidence>
<name>A0A8S1D6S1_9INSE</name>